<dbReference type="SUPFAM" id="SSF52058">
    <property type="entry name" value="L domain-like"/>
    <property type="match status" value="1"/>
</dbReference>
<keyword evidence="2" id="KW-0808">Transferase</keyword>
<dbReference type="Proteomes" id="UP000002051">
    <property type="component" value="Chromosome 2"/>
</dbReference>
<organism evidence="2 4">
    <name type="scientific">Medicago truncatula</name>
    <name type="common">Barrel medic</name>
    <name type="synonym">Medicago tribuloides</name>
    <dbReference type="NCBI Taxonomy" id="3880"/>
    <lineage>
        <taxon>Eukaryota</taxon>
        <taxon>Viridiplantae</taxon>
        <taxon>Streptophyta</taxon>
        <taxon>Embryophyta</taxon>
        <taxon>Tracheophyta</taxon>
        <taxon>Spermatophyta</taxon>
        <taxon>Magnoliopsida</taxon>
        <taxon>eudicotyledons</taxon>
        <taxon>Gunneridae</taxon>
        <taxon>Pentapetalae</taxon>
        <taxon>rosids</taxon>
        <taxon>fabids</taxon>
        <taxon>Fabales</taxon>
        <taxon>Fabaceae</taxon>
        <taxon>Papilionoideae</taxon>
        <taxon>50 kb inversion clade</taxon>
        <taxon>NPAAA clade</taxon>
        <taxon>Hologalegina</taxon>
        <taxon>IRL clade</taxon>
        <taxon>Trifolieae</taxon>
        <taxon>Medicago</taxon>
    </lineage>
</organism>
<evidence type="ECO:0000256" key="1">
    <source>
        <dbReference type="SAM" id="MobiDB-lite"/>
    </source>
</evidence>
<keyword evidence="2" id="KW-0418">Kinase</keyword>
<reference evidence="2 4" key="2">
    <citation type="journal article" date="2014" name="BMC Genomics">
        <title>An improved genome release (version Mt4.0) for the model legume Medicago truncatula.</title>
        <authorList>
            <person name="Tang H."/>
            <person name="Krishnakumar V."/>
            <person name="Bidwell S."/>
            <person name="Rosen B."/>
            <person name="Chan A."/>
            <person name="Zhou S."/>
            <person name="Gentzbittel L."/>
            <person name="Childs K.L."/>
            <person name="Yandell M."/>
            <person name="Gundlach H."/>
            <person name="Mayer K.F."/>
            <person name="Schwartz D.C."/>
            <person name="Town C.D."/>
        </authorList>
    </citation>
    <scope>GENOME REANNOTATION</scope>
    <source>
        <strain evidence="2">A17</strain>
        <strain evidence="3 4">cv. Jemalong A17</strain>
    </source>
</reference>
<dbReference type="Pfam" id="PF00560">
    <property type="entry name" value="LRR_1"/>
    <property type="match status" value="1"/>
</dbReference>
<reference evidence="3" key="3">
    <citation type="submission" date="2015-04" db="UniProtKB">
        <authorList>
            <consortium name="EnsemblPlants"/>
        </authorList>
    </citation>
    <scope>IDENTIFICATION</scope>
    <source>
        <strain evidence="3">cv. Jemalong A17</strain>
    </source>
</reference>
<dbReference type="Gene3D" id="3.80.10.10">
    <property type="entry name" value="Ribonuclease Inhibitor"/>
    <property type="match status" value="1"/>
</dbReference>
<dbReference type="GO" id="GO:0016301">
    <property type="term" value="F:kinase activity"/>
    <property type="evidence" value="ECO:0007669"/>
    <property type="project" value="UniProtKB-KW"/>
</dbReference>
<keyword evidence="4" id="KW-1185">Reference proteome</keyword>
<dbReference type="EnsemblPlants" id="KEH36958">
    <property type="protein sequence ID" value="KEH36958"/>
    <property type="gene ID" value="MTR_2g426080"/>
</dbReference>
<feature type="region of interest" description="Disordered" evidence="1">
    <location>
        <begin position="1"/>
        <end position="26"/>
    </location>
</feature>
<feature type="compositionally biased region" description="Polar residues" evidence="1">
    <location>
        <begin position="1"/>
        <end position="19"/>
    </location>
</feature>
<dbReference type="InterPro" id="IPR001611">
    <property type="entry name" value="Leu-rich_rpt"/>
</dbReference>
<protein>
    <submittedName>
        <fullName evidence="2">Leucine-rich receptor-like kinase family protein</fullName>
    </submittedName>
</protein>
<dbReference type="HOGENOM" id="CLU_1734183_0_0_1"/>
<proteinExistence type="predicted"/>
<evidence type="ECO:0000313" key="3">
    <source>
        <dbReference type="EnsemblPlants" id="KEH36958"/>
    </source>
</evidence>
<name>A0A072V6I9_MEDTR</name>
<evidence type="ECO:0000313" key="4">
    <source>
        <dbReference type="Proteomes" id="UP000002051"/>
    </source>
</evidence>
<gene>
    <name evidence="2" type="ordered locus">MTR_2g426080</name>
</gene>
<evidence type="ECO:0000313" key="2">
    <source>
        <dbReference type="EMBL" id="KEH36958.1"/>
    </source>
</evidence>
<dbReference type="InterPro" id="IPR053059">
    <property type="entry name" value="Inactive_SerThr-Kinase_ABA"/>
</dbReference>
<dbReference type="AlphaFoldDB" id="A0A072V6I9"/>
<reference evidence="2 4" key="1">
    <citation type="journal article" date="2011" name="Nature">
        <title>The Medicago genome provides insight into the evolution of rhizobial symbioses.</title>
        <authorList>
            <person name="Young N.D."/>
            <person name="Debelle F."/>
            <person name="Oldroyd G.E."/>
            <person name="Geurts R."/>
            <person name="Cannon S.B."/>
            <person name="Udvardi M.K."/>
            <person name="Benedito V.A."/>
            <person name="Mayer K.F."/>
            <person name="Gouzy J."/>
            <person name="Schoof H."/>
            <person name="Van de Peer Y."/>
            <person name="Proost S."/>
            <person name="Cook D.R."/>
            <person name="Meyers B.C."/>
            <person name="Spannagl M."/>
            <person name="Cheung F."/>
            <person name="De Mita S."/>
            <person name="Krishnakumar V."/>
            <person name="Gundlach H."/>
            <person name="Zhou S."/>
            <person name="Mudge J."/>
            <person name="Bharti A.K."/>
            <person name="Murray J.D."/>
            <person name="Naoumkina M.A."/>
            <person name="Rosen B."/>
            <person name="Silverstein K.A."/>
            <person name="Tang H."/>
            <person name="Rombauts S."/>
            <person name="Zhao P.X."/>
            <person name="Zhou P."/>
            <person name="Barbe V."/>
            <person name="Bardou P."/>
            <person name="Bechner M."/>
            <person name="Bellec A."/>
            <person name="Berger A."/>
            <person name="Berges H."/>
            <person name="Bidwell S."/>
            <person name="Bisseling T."/>
            <person name="Choisne N."/>
            <person name="Couloux A."/>
            <person name="Denny R."/>
            <person name="Deshpande S."/>
            <person name="Dai X."/>
            <person name="Doyle J.J."/>
            <person name="Dudez A.M."/>
            <person name="Farmer A.D."/>
            <person name="Fouteau S."/>
            <person name="Franken C."/>
            <person name="Gibelin C."/>
            <person name="Gish J."/>
            <person name="Goldstein S."/>
            <person name="Gonzalez A.J."/>
            <person name="Green P.J."/>
            <person name="Hallab A."/>
            <person name="Hartog M."/>
            <person name="Hua A."/>
            <person name="Humphray S.J."/>
            <person name="Jeong D.H."/>
            <person name="Jing Y."/>
            <person name="Jocker A."/>
            <person name="Kenton S.M."/>
            <person name="Kim D.J."/>
            <person name="Klee K."/>
            <person name="Lai H."/>
            <person name="Lang C."/>
            <person name="Lin S."/>
            <person name="Macmil S.L."/>
            <person name="Magdelenat G."/>
            <person name="Matthews L."/>
            <person name="McCorrison J."/>
            <person name="Monaghan E.L."/>
            <person name="Mun J.H."/>
            <person name="Najar F.Z."/>
            <person name="Nicholson C."/>
            <person name="Noirot C."/>
            <person name="O'Bleness M."/>
            <person name="Paule C.R."/>
            <person name="Poulain J."/>
            <person name="Prion F."/>
            <person name="Qin B."/>
            <person name="Qu C."/>
            <person name="Retzel E.F."/>
            <person name="Riddle C."/>
            <person name="Sallet E."/>
            <person name="Samain S."/>
            <person name="Samson N."/>
            <person name="Sanders I."/>
            <person name="Saurat O."/>
            <person name="Scarpelli C."/>
            <person name="Schiex T."/>
            <person name="Segurens B."/>
            <person name="Severin A.J."/>
            <person name="Sherrier D.J."/>
            <person name="Shi R."/>
            <person name="Sims S."/>
            <person name="Singer S.R."/>
            <person name="Sinharoy S."/>
            <person name="Sterck L."/>
            <person name="Viollet A."/>
            <person name="Wang B.B."/>
            <person name="Wang K."/>
            <person name="Wang M."/>
            <person name="Wang X."/>
            <person name="Warfsmann J."/>
            <person name="Weissenbach J."/>
            <person name="White D.D."/>
            <person name="White J.D."/>
            <person name="Wiley G.B."/>
            <person name="Wincker P."/>
            <person name="Xing Y."/>
            <person name="Yang L."/>
            <person name="Yao Z."/>
            <person name="Ying F."/>
            <person name="Zhai J."/>
            <person name="Zhou L."/>
            <person name="Zuber A."/>
            <person name="Denarie J."/>
            <person name="Dixon R.A."/>
            <person name="May G.D."/>
            <person name="Schwartz D.C."/>
            <person name="Rogers J."/>
            <person name="Quetier F."/>
            <person name="Town C.D."/>
            <person name="Roe B.A."/>
        </authorList>
    </citation>
    <scope>NUCLEOTIDE SEQUENCE [LARGE SCALE GENOMIC DNA]</scope>
    <source>
        <strain evidence="2">A17</strain>
        <strain evidence="3 4">cv. Jemalong A17</strain>
    </source>
</reference>
<keyword evidence="2" id="KW-0675">Receptor</keyword>
<dbReference type="STRING" id="3880.A0A072V6I9"/>
<sequence length="151" mass="16330">MSSLESLDISNNRFTSPLPNNMPKGLKDFNASGNDISGVVPEILRKIPSSSFFPGNAKLHFPNSHMDQSFHLPKVPRGSLCPQLLKSCAGDVVTGEEGGVLSYRLVRLRVAEGRGSECFDATLMLEMGNPVVEKEKNEVLGIVIRCIGSVS</sequence>
<accession>A0A072V6I9</accession>
<dbReference type="InterPro" id="IPR032675">
    <property type="entry name" value="LRR_dom_sf"/>
</dbReference>
<dbReference type="PANTHER" id="PTHR48003">
    <property type="entry name" value="OS07G0626500 PROTEIN"/>
    <property type="match status" value="1"/>
</dbReference>
<dbReference type="EMBL" id="CM001218">
    <property type="protein sequence ID" value="KEH36958.1"/>
    <property type="molecule type" value="Genomic_DNA"/>
</dbReference>
<dbReference type="PANTHER" id="PTHR48003:SF4">
    <property type="entry name" value="LRR RECEPTOR-LIKE SERINE_THREONINE-PROTEIN KINASE GHR1"/>
    <property type="match status" value="1"/>
</dbReference>